<keyword evidence="2" id="KW-1185">Reference proteome</keyword>
<dbReference type="EMBL" id="JAACJO010000019">
    <property type="protein sequence ID" value="KAF5348537.1"/>
    <property type="molecule type" value="Genomic_DNA"/>
</dbReference>
<protein>
    <submittedName>
        <fullName evidence="1">Uncharacterized protein</fullName>
    </submittedName>
</protein>
<dbReference type="AlphaFoldDB" id="A0A8H5FTV5"/>
<dbReference type="Proteomes" id="UP000559027">
    <property type="component" value="Unassembled WGS sequence"/>
</dbReference>
<reference evidence="1 2" key="1">
    <citation type="journal article" date="2020" name="ISME J.">
        <title>Uncovering the hidden diversity of litter-decomposition mechanisms in mushroom-forming fungi.</title>
        <authorList>
            <person name="Floudas D."/>
            <person name="Bentzer J."/>
            <person name="Ahren D."/>
            <person name="Johansson T."/>
            <person name="Persson P."/>
            <person name="Tunlid A."/>
        </authorList>
    </citation>
    <scope>NUCLEOTIDE SEQUENCE [LARGE SCALE GENOMIC DNA]</scope>
    <source>
        <strain evidence="1 2">CBS 146.42</strain>
    </source>
</reference>
<gene>
    <name evidence="1" type="ORF">D9756_009544</name>
</gene>
<accession>A0A8H5FTV5</accession>
<evidence type="ECO:0000313" key="1">
    <source>
        <dbReference type="EMBL" id="KAF5348537.1"/>
    </source>
</evidence>
<sequence>MSSPSTSSSVDNLAQDLSDLTVLPGRSQVPAIDEINKFSTDSRELIKALIQNTHLSKQPGAEKLVDQARDILADVIAQYSSLCDLTRASATQMRKLRNVDIPVTDDQATAYDITLELKTQFLHITQSLRKAGGKEFDDISDKVSEFNYENVLPIMEQLQRGDAKDEARKISLTDSQDFVGGVDPPQAGGTHLGVLIAFIAGPFVKYGVRKGTQALQRKILAIKDRMEVRQAEMNVISSIDTKSVEATGLAGDCGQQWHNVHVAVWDAADVEFIKEAFPAQKITPEMKQRTEQILGTLFDAFHQLEREMADVKNEQTEDRSMSAEVEEFTNGIQHLSRLVRQLFSLSDVVQESHSKIVREHARKLAQLFQAQLQLLLEVIVEWMVYIRQSSSRGSLSSSFITQLARLSDANKTFSTNTQSIRQELITIHSAKFSAWKSSKAKKKREQDRKIPQLVEDGLPLATTEHVSEALDRLKRAIETVWTFSLDVDLGLVYWSSQEHGENSVSPSVDEAVPQGTLRKNPFLVDESLLRRTRETVKREAKHLSKLAVDQQRALTAT</sequence>
<organism evidence="1 2">
    <name type="scientific">Leucocoprinus leucothites</name>
    <dbReference type="NCBI Taxonomy" id="201217"/>
    <lineage>
        <taxon>Eukaryota</taxon>
        <taxon>Fungi</taxon>
        <taxon>Dikarya</taxon>
        <taxon>Basidiomycota</taxon>
        <taxon>Agaricomycotina</taxon>
        <taxon>Agaricomycetes</taxon>
        <taxon>Agaricomycetidae</taxon>
        <taxon>Agaricales</taxon>
        <taxon>Agaricineae</taxon>
        <taxon>Agaricaceae</taxon>
        <taxon>Leucocoprinus</taxon>
    </lineage>
</organism>
<name>A0A8H5FTV5_9AGAR</name>
<proteinExistence type="predicted"/>
<comment type="caution">
    <text evidence="1">The sequence shown here is derived from an EMBL/GenBank/DDBJ whole genome shotgun (WGS) entry which is preliminary data.</text>
</comment>
<evidence type="ECO:0000313" key="2">
    <source>
        <dbReference type="Proteomes" id="UP000559027"/>
    </source>
</evidence>